<evidence type="ECO:0000256" key="3">
    <source>
        <dbReference type="ARBA" id="ARBA00023125"/>
    </source>
</evidence>
<dbReference type="OrthoDB" id="7505659at2"/>
<evidence type="ECO:0000256" key="4">
    <source>
        <dbReference type="ARBA" id="ARBA00023163"/>
    </source>
</evidence>
<evidence type="ECO:0000256" key="2">
    <source>
        <dbReference type="ARBA" id="ARBA00023015"/>
    </source>
</evidence>
<dbReference type="Gene3D" id="1.10.357.10">
    <property type="entry name" value="Tetracycline Repressor, domain 2"/>
    <property type="match status" value="1"/>
</dbReference>
<dbReference type="PRINTS" id="PR00455">
    <property type="entry name" value="HTHTETR"/>
</dbReference>
<dbReference type="InterPro" id="IPR001647">
    <property type="entry name" value="HTH_TetR"/>
</dbReference>
<dbReference type="InterPro" id="IPR039538">
    <property type="entry name" value="BetI_C"/>
</dbReference>
<sequence length="206" mass="22392">MATLGRYPKGVAKRAEILDTALALVARQGFHQTSVRDIADAVGLTSAGLLHYFESKDDLWVAILRTRDEVDAAKDPNDPDPAATYAALIRHNAEVPGLVQMFANLSAAAATDPAHPAHAYFRERYAHSRKTIAAGLTRMQASGRLDRSVDPEMFASILMAVSDGIQVQWMFDETRDMGEHVEALIALARTGSRPAEPDGPEEDPRG</sequence>
<name>A0A317ZWV6_9MICO</name>
<keyword evidence="1" id="KW-0678">Repressor</keyword>
<accession>A0A317ZWV6</accession>
<keyword evidence="4" id="KW-0804">Transcription</keyword>
<gene>
    <name evidence="7" type="ORF">CTB96_02220</name>
</gene>
<dbReference type="AlphaFoldDB" id="A0A317ZWV6"/>
<dbReference type="PANTHER" id="PTHR30055:SF234">
    <property type="entry name" value="HTH-TYPE TRANSCRIPTIONAL REGULATOR BETI"/>
    <property type="match status" value="1"/>
</dbReference>
<dbReference type="SUPFAM" id="SSF48498">
    <property type="entry name" value="Tetracyclin repressor-like, C-terminal domain"/>
    <property type="match status" value="1"/>
</dbReference>
<dbReference type="InterPro" id="IPR050109">
    <property type="entry name" value="HTH-type_TetR-like_transc_reg"/>
</dbReference>
<keyword evidence="2" id="KW-0805">Transcription regulation</keyword>
<evidence type="ECO:0000313" key="7">
    <source>
        <dbReference type="EMBL" id="PXA71764.1"/>
    </source>
</evidence>
<keyword evidence="8" id="KW-1185">Reference proteome</keyword>
<dbReference type="PROSITE" id="PS50977">
    <property type="entry name" value="HTH_TETR_2"/>
    <property type="match status" value="1"/>
</dbReference>
<dbReference type="SUPFAM" id="SSF46689">
    <property type="entry name" value="Homeodomain-like"/>
    <property type="match status" value="1"/>
</dbReference>
<feature type="DNA-binding region" description="H-T-H motif" evidence="5">
    <location>
        <begin position="34"/>
        <end position="53"/>
    </location>
</feature>
<evidence type="ECO:0000313" key="8">
    <source>
        <dbReference type="Proteomes" id="UP000246722"/>
    </source>
</evidence>
<dbReference type="Pfam" id="PF00440">
    <property type="entry name" value="TetR_N"/>
    <property type="match status" value="1"/>
</dbReference>
<reference evidence="7 8" key="1">
    <citation type="submission" date="2018-05" db="EMBL/GenBank/DDBJ databases">
        <title>Genetic diversity of glacier-inhabiting Cryobacterium bacteria in China and description of Cryobacterium mengkeensis sp. nov. and Arthrobacter glacialis sp. nov.</title>
        <authorList>
            <person name="Liu Q."/>
            <person name="Xin Y.-H."/>
        </authorList>
    </citation>
    <scope>NUCLEOTIDE SEQUENCE [LARGE SCALE GENOMIC DNA]</scope>
    <source>
        <strain evidence="7 8">SK-1</strain>
    </source>
</reference>
<feature type="domain" description="HTH tetR-type" evidence="6">
    <location>
        <begin position="11"/>
        <end position="71"/>
    </location>
</feature>
<organism evidence="7 8">
    <name type="scientific">Cryobacterium arcticum</name>
    <dbReference type="NCBI Taxonomy" id="670052"/>
    <lineage>
        <taxon>Bacteria</taxon>
        <taxon>Bacillati</taxon>
        <taxon>Actinomycetota</taxon>
        <taxon>Actinomycetes</taxon>
        <taxon>Micrococcales</taxon>
        <taxon>Microbacteriaceae</taxon>
        <taxon>Cryobacterium</taxon>
    </lineage>
</organism>
<dbReference type="PANTHER" id="PTHR30055">
    <property type="entry name" value="HTH-TYPE TRANSCRIPTIONAL REGULATOR RUTR"/>
    <property type="match status" value="1"/>
</dbReference>
<dbReference type="Proteomes" id="UP000246722">
    <property type="component" value="Unassembled WGS sequence"/>
</dbReference>
<dbReference type="GO" id="GO:0003700">
    <property type="term" value="F:DNA-binding transcription factor activity"/>
    <property type="evidence" value="ECO:0007669"/>
    <property type="project" value="TreeGrafter"/>
</dbReference>
<comment type="caution">
    <text evidence="7">The sequence shown here is derived from an EMBL/GenBank/DDBJ whole genome shotgun (WGS) entry which is preliminary data.</text>
</comment>
<dbReference type="RefSeq" id="WP_110125287.1">
    <property type="nucleotide sequence ID" value="NZ_QHLY01000005.1"/>
</dbReference>
<dbReference type="EMBL" id="QHLY01000005">
    <property type="protein sequence ID" value="PXA71764.1"/>
    <property type="molecule type" value="Genomic_DNA"/>
</dbReference>
<proteinExistence type="predicted"/>
<dbReference type="InterPro" id="IPR036271">
    <property type="entry name" value="Tet_transcr_reg_TetR-rel_C_sf"/>
</dbReference>
<dbReference type="Pfam" id="PF13977">
    <property type="entry name" value="TetR_C_6"/>
    <property type="match status" value="1"/>
</dbReference>
<protein>
    <submittedName>
        <fullName evidence="7">TetR family transcriptional regulator</fullName>
    </submittedName>
</protein>
<evidence type="ECO:0000256" key="1">
    <source>
        <dbReference type="ARBA" id="ARBA00022491"/>
    </source>
</evidence>
<keyword evidence="3 5" id="KW-0238">DNA-binding</keyword>
<evidence type="ECO:0000259" key="6">
    <source>
        <dbReference type="PROSITE" id="PS50977"/>
    </source>
</evidence>
<dbReference type="GO" id="GO:0000976">
    <property type="term" value="F:transcription cis-regulatory region binding"/>
    <property type="evidence" value="ECO:0007669"/>
    <property type="project" value="TreeGrafter"/>
</dbReference>
<dbReference type="InterPro" id="IPR009057">
    <property type="entry name" value="Homeodomain-like_sf"/>
</dbReference>
<evidence type="ECO:0000256" key="5">
    <source>
        <dbReference type="PROSITE-ProRule" id="PRU00335"/>
    </source>
</evidence>